<dbReference type="EMBL" id="GGEC01080127">
    <property type="protein sequence ID" value="MBX60611.1"/>
    <property type="molecule type" value="Transcribed_RNA"/>
</dbReference>
<reference evidence="2" key="1">
    <citation type="submission" date="2018-02" db="EMBL/GenBank/DDBJ databases">
        <title>Rhizophora mucronata_Transcriptome.</title>
        <authorList>
            <person name="Meera S.P."/>
            <person name="Sreeshan A."/>
            <person name="Augustine A."/>
        </authorList>
    </citation>
    <scope>NUCLEOTIDE SEQUENCE</scope>
    <source>
        <tissue evidence="2">Leaf</tissue>
    </source>
</reference>
<name>A0A2P2Q0U1_RHIMU</name>
<feature type="compositionally biased region" description="Basic and acidic residues" evidence="1">
    <location>
        <begin position="40"/>
        <end position="51"/>
    </location>
</feature>
<evidence type="ECO:0000313" key="2">
    <source>
        <dbReference type="EMBL" id="MBX60611.1"/>
    </source>
</evidence>
<organism evidence="2">
    <name type="scientific">Rhizophora mucronata</name>
    <name type="common">Asiatic mangrove</name>
    <dbReference type="NCBI Taxonomy" id="61149"/>
    <lineage>
        <taxon>Eukaryota</taxon>
        <taxon>Viridiplantae</taxon>
        <taxon>Streptophyta</taxon>
        <taxon>Embryophyta</taxon>
        <taxon>Tracheophyta</taxon>
        <taxon>Spermatophyta</taxon>
        <taxon>Magnoliopsida</taxon>
        <taxon>eudicotyledons</taxon>
        <taxon>Gunneridae</taxon>
        <taxon>Pentapetalae</taxon>
        <taxon>rosids</taxon>
        <taxon>fabids</taxon>
        <taxon>Malpighiales</taxon>
        <taxon>Rhizophoraceae</taxon>
        <taxon>Rhizophora</taxon>
    </lineage>
</organism>
<feature type="compositionally biased region" description="Polar residues" evidence="1">
    <location>
        <begin position="1"/>
        <end position="17"/>
    </location>
</feature>
<dbReference type="AlphaFoldDB" id="A0A2P2Q0U1"/>
<feature type="region of interest" description="Disordered" evidence="1">
    <location>
        <begin position="1"/>
        <end position="51"/>
    </location>
</feature>
<accession>A0A2P2Q0U1</accession>
<evidence type="ECO:0000256" key="1">
    <source>
        <dbReference type="SAM" id="MobiDB-lite"/>
    </source>
</evidence>
<protein>
    <submittedName>
        <fullName evidence="2">Uncharacterized protein</fullName>
    </submittedName>
</protein>
<sequence>MHIYTHSSSPTFSSLNPNCKGKQETPPSPHPKPYVSGLTPDRKSIEAARIH</sequence>
<proteinExistence type="predicted"/>